<keyword evidence="1" id="KW-1133">Transmembrane helix</keyword>
<dbReference type="AlphaFoldDB" id="A0AAV4RCX5"/>
<sequence>MVKCKHIDQQHCHHCCNPAVSTSILFWHVVICCLLLHFSNQLTICHKFCLTDLTFLTYIYHGRSCSRQLSLQPDIFPPLKCSRVPPLHTQNKHAIIKCSVRNVVIISALFIVLMRAVWCLVD</sequence>
<comment type="caution">
    <text evidence="2">The sequence shown here is derived from an EMBL/GenBank/DDBJ whole genome shotgun (WGS) entry which is preliminary data.</text>
</comment>
<proteinExistence type="predicted"/>
<keyword evidence="3" id="KW-1185">Reference proteome</keyword>
<reference evidence="2 3" key="1">
    <citation type="submission" date="2021-06" db="EMBL/GenBank/DDBJ databases">
        <title>Caerostris darwini draft genome.</title>
        <authorList>
            <person name="Kono N."/>
            <person name="Arakawa K."/>
        </authorList>
    </citation>
    <scope>NUCLEOTIDE SEQUENCE [LARGE SCALE GENOMIC DNA]</scope>
</reference>
<protein>
    <submittedName>
        <fullName evidence="2">Uncharacterized protein</fullName>
    </submittedName>
</protein>
<accession>A0AAV4RCX5</accession>
<gene>
    <name evidence="2" type="ORF">CDAR_40161</name>
</gene>
<dbReference type="EMBL" id="BPLQ01005872">
    <property type="protein sequence ID" value="GIY18176.1"/>
    <property type="molecule type" value="Genomic_DNA"/>
</dbReference>
<evidence type="ECO:0000256" key="1">
    <source>
        <dbReference type="SAM" id="Phobius"/>
    </source>
</evidence>
<keyword evidence="1" id="KW-0812">Transmembrane</keyword>
<dbReference type="Proteomes" id="UP001054837">
    <property type="component" value="Unassembled WGS sequence"/>
</dbReference>
<keyword evidence="1" id="KW-0472">Membrane</keyword>
<feature type="transmembrane region" description="Helical" evidence="1">
    <location>
        <begin position="100"/>
        <end position="118"/>
    </location>
</feature>
<organism evidence="2 3">
    <name type="scientific">Caerostris darwini</name>
    <dbReference type="NCBI Taxonomy" id="1538125"/>
    <lineage>
        <taxon>Eukaryota</taxon>
        <taxon>Metazoa</taxon>
        <taxon>Ecdysozoa</taxon>
        <taxon>Arthropoda</taxon>
        <taxon>Chelicerata</taxon>
        <taxon>Arachnida</taxon>
        <taxon>Araneae</taxon>
        <taxon>Araneomorphae</taxon>
        <taxon>Entelegynae</taxon>
        <taxon>Araneoidea</taxon>
        <taxon>Araneidae</taxon>
        <taxon>Caerostris</taxon>
    </lineage>
</organism>
<name>A0AAV4RCX5_9ARAC</name>
<evidence type="ECO:0000313" key="3">
    <source>
        <dbReference type="Proteomes" id="UP001054837"/>
    </source>
</evidence>
<evidence type="ECO:0000313" key="2">
    <source>
        <dbReference type="EMBL" id="GIY18176.1"/>
    </source>
</evidence>